<evidence type="ECO:0000313" key="1">
    <source>
        <dbReference type="EMBL" id="NYH96020.1"/>
    </source>
</evidence>
<reference evidence="1 2" key="1">
    <citation type="submission" date="2020-07" db="EMBL/GenBank/DDBJ databases">
        <title>Genomic Encyclopedia of Type Strains, Phase IV (KMG-IV): sequencing the most valuable type-strain genomes for metagenomic binning, comparative biology and taxonomic classification.</title>
        <authorList>
            <person name="Goeker M."/>
        </authorList>
    </citation>
    <scope>NUCLEOTIDE SEQUENCE [LARGE SCALE GENOMIC DNA]</scope>
    <source>
        <strain evidence="1 2">DSM 29043</strain>
    </source>
</reference>
<organism evidence="1 2">
    <name type="scientific">Novosphingobium marinum</name>
    <dbReference type="NCBI Taxonomy" id="1514948"/>
    <lineage>
        <taxon>Bacteria</taxon>
        <taxon>Pseudomonadati</taxon>
        <taxon>Pseudomonadota</taxon>
        <taxon>Alphaproteobacteria</taxon>
        <taxon>Sphingomonadales</taxon>
        <taxon>Sphingomonadaceae</taxon>
        <taxon>Novosphingobium</taxon>
    </lineage>
</organism>
<proteinExistence type="predicted"/>
<sequence length="149" mass="15529">MQPRHRAEVAIAAALALAACQSGGGEPGVPGDSADKQPFGAIGRNEIVKFTGTEPFWGGEVKGTALTYTTPEDMEGETITVERFAGRGGLSFSGMLGGEPFDMMVTQAECSDGMSDRTYPFTVTLEVAGGNRQGCAWSEASPYTGPESP</sequence>
<comment type="caution">
    <text evidence="1">The sequence shown here is derived from an EMBL/GenBank/DDBJ whole genome shotgun (WGS) entry which is preliminary data.</text>
</comment>
<evidence type="ECO:0000313" key="2">
    <source>
        <dbReference type="Proteomes" id="UP000522081"/>
    </source>
</evidence>
<dbReference type="RefSeq" id="WP_179407875.1">
    <property type="nucleotide sequence ID" value="NZ_BMGF01000004.1"/>
</dbReference>
<gene>
    <name evidence="1" type="ORF">FHS75_002352</name>
</gene>
<dbReference type="PROSITE" id="PS51257">
    <property type="entry name" value="PROKAR_LIPOPROTEIN"/>
    <property type="match status" value="1"/>
</dbReference>
<accession>A0A7Z0BW43</accession>
<dbReference type="AlphaFoldDB" id="A0A7Z0BW43"/>
<dbReference type="EMBL" id="JACBZF010000004">
    <property type="protein sequence ID" value="NYH96020.1"/>
    <property type="molecule type" value="Genomic_DNA"/>
</dbReference>
<name>A0A7Z0BW43_9SPHN</name>
<keyword evidence="2" id="KW-1185">Reference proteome</keyword>
<dbReference type="Proteomes" id="UP000522081">
    <property type="component" value="Unassembled WGS sequence"/>
</dbReference>
<protein>
    <submittedName>
        <fullName evidence="1">Putative membrane protein</fullName>
    </submittedName>
</protein>